<dbReference type="InterPro" id="IPR008861">
    <property type="entry name" value="GpX-like"/>
</dbReference>
<accession>A0ABV8KAE0</accession>
<comment type="caution">
    <text evidence="1">The sequence shown here is derived from an EMBL/GenBank/DDBJ whole genome shotgun (WGS) entry which is preliminary data.</text>
</comment>
<evidence type="ECO:0000313" key="1">
    <source>
        <dbReference type="EMBL" id="MFC4102907.1"/>
    </source>
</evidence>
<dbReference type="Proteomes" id="UP001595715">
    <property type="component" value="Unassembled WGS sequence"/>
</dbReference>
<keyword evidence="2" id="KW-1185">Reference proteome</keyword>
<name>A0ABV8KAE0_9BACL</name>
<protein>
    <submittedName>
        <fullName evidence="1">Tail protein X</fullName>
    </submittedName>
</protein>
<reference evidence="2" key="1">
    <citation type="journal article" date="2019" name="Int. J. Syst. Evol. Microbiol.">
        <title>The Global Catalogue of Microorganisms (GCM) 10K type strain sequencing project: providing services to taxonomists for standard genome sequencing and annotation.</title>
        <authorList>
            <consortium name="The Broad Institute Genomics Platform"/>
            <consortium name="The Broad Institute Genome Sequencing Center for Infectious Disease"/>
            <person name="Wu L."/>
            <person name="Ma J."/>
        </authorList>
    </citation>
    <scope>NUCLEOTIDE SEQUENCE [LARGE SCALE GENOMIC DNA]</scope>
    <source>
        <strain evidence="2">IBRC-M 10987</strain>
    </source>
</reference>
<evidence type="ECO:0000313" key="2">
    <source>
        <dbReference type="Proteomes" id="UP001595715"/>
    </source>
</evidence>
<proteinExistence type="predicted"/>
<dbReference type="RefSeq" id="WP_377721510.1">
    <property type="nucleotide sequence ID" value="NZ_JBHSAM010000034.1"/>
</dbReference>
<dbReference type="Gene3D" id="3.10.350.10">
    <property type="entry name" value="LysM domain"/>
    <property type="match status" value="1"/>
</dbReference>
<dbReference type="EMBL" id="JBHSAM010000034">
    <property type="protein sequence ID" value="MFC4102907.1"/>
    <property type="molecule type" value="Genomic_DNA"/>
</dbReference>
<dbReference type="Pfam" id="PF05489">
    <property type="entry name" value="Phage_tail_X"/>
    <property type="match status" value="1"/>
</dbReference>
<sequence>MTYMTKQGDTWDLIAFAQLGSEVYMTDLIRANPDHADTVVFSAGAVLTLPGIEQGAAVSAELPPWKREG</sequence>
<gene>
    <name evidence="1" type="ORF">ACFOZ8_25115</name>
</gene>
<dbReference type="InterPro" id="IPR036779">
    <property type="entry name" value="LysM_dom_sf"/>
</dbReference>
<organism evidence="1 2">
    <name type="scientific">Paenibacillus xanthanilyticus</name>
    <dbReference type="NCBI Taxonomy" id="1783531"/>
    <lineage>
        <taxon>Bacteria</taxon>
        <taxon>Bacillati</taxon>
        <taxon>Bacillota</taxon>
        <taxon>Bacilli</taxon>
        <taxon>Bacillales</taxon>
        <taxon>Paenibacillaceae</taxon>
        <taxon>Paenibacillus</taxon>
    </lineage>
</organism>